<accession>A0A7Y0HSP8</accession>
<evidence type="ECO:0000313" key="1">
    <source>
        <dbReference type="EMBL" id="NMM93828.1"/>
    </source>
</evidence>
<organism evidence="1 2">
    <name type="scientific">Bifidobacterium oedipodis</name>
    <dbReference type="NCBI Taxonomy" id="2675322"/>
    <lineage>
        <taxon>Bacteria</taxon>
        <taxon>Bacillati</taxon>
        <taxon>Actinomycetota</taxon>
        <taxon>Actinomycetes</taxon>
        <taxon>Bifidobacteriales</taxon>
        <taxon>Bifidobacteriaceae</taxon>
        <taxon>Bifidobacterium</taxon>
    </lineage>
</organism>
<name>A0A7Y0HSP8_9BIFI</name>
<reference evidence="1 2" key="1">
    <citation type="submission" date="2020-02" db="EMBL/GenBank/DDBJ databases">
        <title>Characterization of phylogenetic diversity of novel bifidobacterial species isolated in Czech ZOOs.</title>
        <authorList>
            <person name="Lugli G.A."/>
            <person name="Vera N.B."/>
            <person name="Ventura M."/>
        </authorList>
    </citation>
    <scope>NUCLEOTIDE SEQUENCE [LARGE SCALE GENOMIC DNA]</scope>
    <source>
        <strain evidence="1 2">DSM 109957</strain>
    </source>
</reference>
<comment type="caution">
    <text evidence="1">The sequence shown here is derived from an EMBL/GenBank/DDBJ whole genome shotgun (WGS) entry which is preliminary data.</text>
</comment>
<dbReference type="Proteomes" id="UP000532194">
    <property type="component" value="Unassembled WGS sequence"/>
</dbReference>
<protein>
    <submittedName>
        <fullName evidence="1">Uncharacterized protein</fullName>
    </submittedName>
</protein>
<dbReference type="AlphaFoldDB" id="A0A7Y0HSP8"/>
<evidence type="ECO:0000313" key="2">
    <source>
        <dbReference type="Proteomes" id="UP000532194"/>
    </source>
</evidence>
<sequence length="46" mass="5469">MTAHVSFLMKPRELKNNNGVVVRLSHEKTIEYLEERIENINSRFKP</sequence>
<keyword evidence="2" id="KW-1185">Reference proteome</keyword>
<proteinExistence type="predicted"/>
<gene>
    <name evidence="1" type="ORF">G1C95_1015</name>
</gene>
<dbReference type="EMBL" id="JAAIII010000003">
    <property type="protein sequence ID" value="NMM93828.1"/>
    <property type="molecule type" value="Genomic_DNA"/>
</dbReference>